<dbReference type="OrthoDB" id="5982748at2759"/>
<dbReference type="Proteomes" id="UP001163046">
    <property type="component" value="Unassembled WGS sequence"/>
</dbReference>
<dbReference type="PROSITE" id="PS50093">
    <property type="entry name" value="PKD"/>
    <property type="match status" value="1"/>
</dbReference>
<evidence type="ECO:0000259" key="9">
    <source>
        <dbReference type="PROSITE" id="PS50093"/>
    </source>
</evidence>
<dbReference type="FunFam" id="2.20.100.10:FF:000001">
    <property type="entry name" value="semaphorin-5A isoform X1"/>
    <property type="match status" value="1"/>
</dbReference>
<dbReference type="PROSITE" id="PS50022">
    <property type="entry name" value="FA58C_3"/>
    <property type="match status" value="1"/>
</dbReference>
<dbReference type="SUPFAM" id="SSF49299">
    <property type="entry name" value="PKD domain"/>
    <property type="match status" value="3"/>
</dbReference>
<dbReference type="SUPFAM" id="SSF49785">
    <property type="entry name" value="Galactose-binding domain-like"/>
    <property type="match status" value="1"/>
</dbReference>
<dbReference type="InterPro" id="IPR000601">
    <property type="entry name" value="PKD_dom"/>
</dbReference>
<dbReference type="CDD" id="cd00057">
    <property type="entry name" value="FA58C"/>
    <property type="match status" value="1"/>
</dbReference>
<dbReference type="PROSITE" id="PS50092">
    <property type="entry name" value="TSP1"/>
    <property type="match status" value="1"/>
</dbReference>
<evidence type="ECO:0000256" key="3">
    <source>
        <dbReference type="ARBA" id="ARBA00022692"/>
    </source>
</evidence>
<evidence type="ECO:0000256" key="4">
    <source>
        <dbReference type="ARBA" id="ARBA00022737"/>
    </source>
</evidence>
<evidence type="ECO:0000259" key="10">
    <source>
        <dbReference type="PROSITE" id="PS51111"/>
    </source>
</evidence>
<evidence type="ECO:0000313" key="12">
    <source>
        <dbReference type="Proteomes" id="UP001163046"/>
    </source>
</evidence>
<dbReference type="InterPro" id="IPR000421">
    <property type="entry name" value="FA58C"/>
</dbReference>
<dbReference type="CDD" id="cd00146">
    <property type="entry name" value="PKD"/>
    <property type="match status" value="1"/>
</dbReference>
<dbReference type="Pfam" id="PF00090">
    <property type="entry name" value="TSP_1"/>
    <property type="match status" value="1"/>
</dbReference>
<dbReference type="PANTHER" id="PTHR46730">
    <property type="entry name" value="POLYCYSTIN-1"/>
    <property type="match status" value="1"/>
</dbReference>
<dbReference type="Pfam" id="PF02010">
    <property type="entry name" value="REJ"/>
    <property type="match status" value="1"/>
</dbReference>
<dbReference type="GO" id="GO:0006816">
    <property type="term" value="P:calcium ion transport"/>
    <property type="evidence" value="ECO:0007669"/>
    <property type="project" value="TreeGrafter"/>
</dbReference>
<dbReference type="EMBL" id="MU826360">
    <property type="protein sequence ID" value="KAJ7379100.1"/>
    <property type="molecule type" value="Genomic_DNA"/>
</dbReference>
<dbReference type="GO" id="GO:0005886">
    <property type="term" value="C:plasma membrane"/>
    <property type="evidence" value="ECO:0007669"/>
    <property type="project" value="TreeGrafter"/>
</dbReference>
<feature type="domain" description="PKD" evidence="9">
    <location>
        <begin position="525"/>
        <end position="582"/>
    </location>
</feature>
<dbReference type="Gene3D" id="2.60.120.260">
    <property type="entry name" value="Galactose-binding domain-like"/>
    <property type="match status" value="1"/>
</dbReference>
<protein>
    <submittedName>
        <fullName evidence="11">Uncharacterized protein</fullName>
    </submittedName>
</protein>
<dbReference type="InterPro" id="IPR013783">
    <property type="entry name" value="Ig-like_fold"/>
</dbReference>
<reference evidence="11" key="1">
    <citation type="submission" date="2023-01" db="EMBL/GenBank/DDBJ databases">
        <title>Genome assembly of the deep-sea coral Lophelia pertusa.</title>
        <authorList>
            <person name="Herrera S."/>
            <person name="Cordes E."/>
        </authorList>
    </citation>
    <scope>NUCLEOTIDE SEQUENCE</scope>
    <source>
        <strain evidence="11">USNM1676648</strain>
        <tissue evidence="11">Polyp</tissue>
    </source>
</reference>
<sequence length="1195" mass="133555">MSGFLPVTWFNHVCMKVELYGYQVCGFPLGVNNGELSSDSFTASSYNVKNEPWTARLNRLIDGGGWCAENNMKGEYLDIDMGEEKIVTGISTQGMHGKDGKWVKEYTLSHKINVGDPWLPYTVHGTTKGFTGNDDQFTSVTHSLEDLVSARFIRFNVKSWHEGICMRVELLGCNVDVGEYTEWSAWSACSASCAGGRRYRERLCKNPLLKNGGNDCSSLGADKEEEICNTRLCPALDITVPSVVARNSSVIIKIDNCNGSVMRLDFGDCNVINTSICVIEHTYNKTGFVELVLQVQNHSSTRRLILVQDLITGFEINQTIKGIILGDAYFINWKIDFGTMVRVSVDYGDNLTETSTLSHVRGTMQGNNSHIYTHPGVFYVILMAKNELNNITVFASVAVEIPVNASCMHIKNIGPFEDIYQKDEVKITLEILNGSNPELLFIMGDGINFTQRSTELLYKYQESGVQNISVFVYNNISMVQIRKNVSVHRVLPLGNVTLEIVAANFTESAQMTLNVTEGFPYLCVWDLGDGSSIQTSSFQNTSSVHHVYQAIAVFNVIVNCSNNFGYAIQTALATVQQPIKKVSFTNNCPRPIDESVIFNISTEHKGTDSCYIIYLGDGTVLGFGHADCTHEDVSVQFTSLVGNYFSIEHNYSSLGSYDVSLKAWNQVSRYVLNDRALVVKIPCNFPTITVQEFRKYINSRTTFTPLQTVHFHVKIEIDCRATNQKDITWSISRVSLLSGDELEDYTDLNPDNKRLEELTIEEKTLTYGVYMIRCNVSMKGQYDVYSVEEGYIEVRGNPLIASIEGGSFIQRPFGKPCTFDGSDSRDPDEIEPGLQYYWFCQNASWEIPTELASLTNEASLSNASIFNASSFCNASRRGVLMKAGSSVGIHTGELEPYSSYAIVLFVTKTVNGHFRVSDITQVVKIVDGDPPVIKIRCKRNCGATVNPSEGLLLEAQIETSESEAIIEARYQSYVYEEIEQEGNFVWKEIKTTDATKINQIHLKENTLQPGSSYKVSVIGMVHGRTDGYSESVFSVNIPPRGGTCSVDKTSGYSDETTFYFKCEGWIDIDLPLSYEFQYRTRFGVVFLMHHGIAPVFSAKLPVGDVENNFTLDFQVKISDTHGTYNTTRVDVQVLLPKDEQNETLSQFQNFAKESLASLIEVGKTQEATREVNAIVSVLNVYSGRMETQEWRNDNK</sequence>
<evidence type="ECO:0000256" key="7">
    <source>
        <dbReference type="ARBA" id="ARBA00023157"/>
    </source>
</evidence>
<dbReference type="InterPro" id="IPR035986">
    <property type="entry name" value="PKD_dom_sf"/>
</dbReference>
<dbReference type="Gene3D" id="2.60.40.10">
    <property type="entry name" value="Immunoglobulins"/>
    <property type="match status" value="1"/>
</dbReference>
<accession>A0A9W9ZCV3</accession>
<dbReference type="InterPro" id="IPR036383">
    <property type="entry name" value="TSP1_rpt_sf"/>
</dbReference>
<name>A0A9W9ZCV3_9CNID</name>
<keyword evidence="3" id="KW-0812">Transmembrane</keyword>
<dbReference type="GO" id="GO:0005261">
    <property type="term" value="F:monoatomic cation channel activity"/>
    <property type="evidence" value="ECO:0007669"/>
    <property type="project" value="TreeGrafter"/>
</dbReference>
<feature type="domain" description="F5/8 type C" evidence="8">
    <location>
        <begin position="25"/>
        <end position="173"/>
    </location>
</feature>
<keyword evidence="7" id="KW-1015">Disulfide bond</keyword>
<comment type="subcellular location">
    <subcellularLocation>
        <location evidence="1">Membrane</location>
        <topology evidence="1">Multi-pass membrane protein</topology>
    </subcellularLocation>
</comment>
<keyword evidence="4" id="KW-0677">Repeat</keyword>
<gene>
    <name evidence="11" type="ORF">OS493_018899</name>
</gene>
<organism evidence="11 12">
    <name type="scientific">Desmophyllum pertusum</name>
    <dbReference type="NCBI Taxonomy" id="174260"/>
    <lineage>
        <taxon>Eukaryota</taxon>
        <taxon>Metazoa</taxon>
        <taxon>Cnidaria</taxon>
        <taxon>Anthozoa</taxon>
        <taxon>Hexacorallia</taxon>
        <taxon>Scleractinia</taxon>
        <taxon>Caryophylliina</taxon>
        <taxon>Caryophylliidae</taxon>
        <taxon>Desmophyllum</taxon>
    </lineage>
</organism>
<evidence type="ECO:0000256" key="1">
    <source>
        <dbReference type="ARBA" id="ARBA00004141"/>
    </source>
</evidence>
<dbReference type="InterPro" id="IPR008979">
    <property type="entry name" value="Galactose-bd-like_sf"/>
</dbReference>
<dbReference type="PANTHER" id="PTHR46730:SF1">
    <property type="entry name" value="PLAT DOMAIN-CONTAINING PROTEIN"/>
    <property type="match status" value="1"/>
</dbReference>
<evidence type="ECO:0000256" key="6">
    <source>
        <dbReference type="ARBA" id="ARBA00023136"/>
    </source>
</evidence>
<evidence type="ECO:0000313" key="11">
    <source>
        <dbReference type="EMBL" id="KAJ7379100.1"/>
    </source>
</evidence>
<dbReference type="Gene3D" id="2.20.100.10">
    <property type="entry name" value="Thrombospondin type-1 (TSP1) repeat"/>
    <property type="match status" value="1"/>
</dbReference>
<comment type="caution">
    <text evidence="11">The sequence shown here is derived from an EMBL/GenBank/DDBJ whole genome shotgun (WGS) entry which is preliminary data.</text>
</comment>
<feature type="domain" description="REJ" evidence="10">
    <location>
        <begin position="683"/>
        <end position="1195"/>
    </location>
</feature>
<keyword evidence="5" id="KW-1133">Transmembrane helix</keyword>
<dbReference type="SUPFAM" id="SSF82895">
    <property type="entry name" value="TSP-1 type 1 repeat"/>
    <property type="match status" value="1"/>
</dbReference>
<dbReference type="PROSITE" id="PS51111">
    <property type="entry name" value="REJ"/>
    <property type="match status" value="1"/>
</dbReference>
<dbReference type="SMART" id="SM00209">
    <property type="entry name" value="TSP1"/>
    <property type="match status" value="1"/>
</dbReference>
<dbReference type="InterPro" id="IPR022409">
    <property type="entry name" value="PKD/Chitinase_dom"/>
</dbReference>
<dbReference type="SMART" id="SM00231">
    <property type="entry name" value="FA58C"/>
    <property type="match status" value="1"/>
</dbReference>
<dbReference type="AlphaFoldDB" id="A0A9W9ZCV3"/>
<dbReference type="InterPro" id="IPR002859">
    <property type="entry name" value="PKD/REJ-like"/>
</dbReference>
<evidence type="ECO:0000259" key="8">
    <source>
        <dbReference type="PROSITE" id="PS50022"/>
    </source>
</evidence>
<dbReference type="SMART" id="SM00089">
    <property type="entry name" value="PKD"/>
    <property type="match status" value="3"/>
</dbReference>
<dbReference type="InterPro" id="IPR014010">
    <property type="entry name" value="REJ_dom"/>
</dbReference>
<dbReference type="Pfam" id="PF00754">
    <property type="entry name" value="F5_F8_type_C"/>
    <property type="match status" value="1"/>
</dbReference>
<keyword evidence="12" id="KW-1185">Reference proteome</keyword>
<comment type="similarity">
    <text evidence="2">Belongs to the polycystin family.</text>
</comment>
<dbReference type="InterPro" id="IPR000884">
    <property type="entry name" value="TSP1_rpt"/>
</dbReference>
<keyword evidence="6" id="KW-0472">Membrane</keyword>
<evidence type="ECO:0000256" key="5">
    <source>
        <dbReference type="ARBA" id="ARBA00022989"/>
    </source>
</evidence>
<proteinExistence type="inferred from homology"/>
<evidence type="ECO:0000256" key="2">
    <source>
        <dbReference type="ARBA" id="ARBA00007200"/>
    </source>
</evidence>
<dbReference type="PROSITE" id="PS01285">
    <property type="entry name" value="FA58C_1"/>
    <property type="match status" value="1"/>
</dbReference>